<reference evidence="2" key="1">
    <citation type="submission" date="2019-03" db="EMBL/GenBank/DDBJ databases">
        <title>WGS assembly of Setaria viridis.</title>
        <authorList>
            <person name="Huang P."/>
            <person name="Jenkins J."/>
            <person name="Grimwood J."/>
            <person name="Barry K."/>
            <person name="Healey A."/>
            <person name="Mamidi S."/>
            <person name="Sreedasyam A."/>
            <person name="Shu S."/>
            <person name="Feldman M."/>
            <person name="Wu J."/>
            <person name="Yu Y."/>
            <person name="Chen C."/>
            <person name="Johnson J."/>
            <person name="Rokhsar D."/>
            <person name="Baxter I."/>
            <person name="Schmutz J."/>
            <person name="Brutnell T."/>
            <person name="Kellogg E."/>
        </authorList>
    </citation>
    <scope>NUCLEOTIDE SEQUENCE [LARGE SCALE GENOMIC DNA]</scope>
</reference>
<dbReference type="EMBL" id="CM016552">
    <property type="protein sequence ID" value="TKW40374.1"/>
    <property type="molecule type" value="Genomic_DNA"/>
</dbReference>
<evidence type="ECO:0000313" key="2">
    <source>
        <dbReference type="EMBL" id="TKW40374.1"/>
    </source>
</evidence>
<keyword evidence="1" id="KW-1133">Transmembrane helix</keyword>
<gene>
    <name evidence="2" type="ORF">SEVIR_1G241700v2</name>
</gene>
<feature type="transmembrane region" description="Helical" evidence="1">
    <location>
        <begin position="12"/>
        <end position="30"/>
    </location>
</feature>
<protein>
    <recommendedName>
        <fullName evidence="4">Late embryogenesis abundant protein LEA-2 subgroup domain-containing protein</fullName>
    </recommendedName>
</protein>
<dbReference type="Proteomes" id="UP000298652">
    <property type="component" value="Chromosome 1"/>
</dbReference>
<evidence type="ECO:0000256" key="1">
    <source>
        <dbReference type="SAM" id="Phobius"/>
    </source>
</evidence>
<evidence type="ECO:0000313" key="3">
    <source>
        <dbReference type="Proteomes" id="UP000298652"/>
    </source>
</evidence>
<name>A0A4U6WEH1_SETVI</name>
<accession>A0A4U6WEH1</accession>
<proteinExistence type="predicted"/>
<dbReference type="OMA" id="LARDLWW"/>
<organism evidence="2 3">
    <name type="scientific">Setaria viridis</name>
    <name type="common">Green bristlegrass</name>
    <name type="synonym">Setaria italica subsp. viridis</name>
    <dbReference type="NCBI Taxonomy" id="4556"/>
    <lineage>
        <taxon>Eukaryota</taxon>
        <taxon>Viridiplantae</taxon>
        <taxon>Streptophyta</taxon>
        <taxon>Embryophyta</taxon>
        <taxon>Tracheophyta</taxon>
        <taxon>Spermatophyta</taxon>
        <taxon>Magnoliopsida</taxon>
        <taxon>Liliopsida</taxon>
        <taxon>Poales</taxon>
        <taxon>Poaceae</taxon>
        <taxon>PACMAD clade</taxon>
        <taxon>Panicoideae</taxon>
        <taxon>Panicodae</taxon>
        <taxon>Paniceae</taxon>
        <taxon>Cenchrinae</taxon>
        <taxon>Setaria</taxon>
    </lineage>
</organism>
<keyword evidence="1" id="KW-0472">Membrane</keyword>
<evidence type="ECO:0008006" key="4">
    <source>
        <dbReference type="Google" id="ProtNLM"/>
    </source>
</evidence>
<dbReference type="PANTHER" id="PTHR33994">
    <property type="entry name" value="OS04G0515000 PROTEIN"/>
    <property type="match status" value="1"/>
</dbReference>
<dbReference type="AlphaFoldDB" id="A0A4U6WEH1"/>
<keyword evidence="3" id="KW-1185">Reference proteome</keyword>
<sequence length="205" mass="20775">MGHGEDDTCGEFCAAAFLVVVFVVAILGGAGTPENPVYHVGIDAVAGLNPSTDLARPALYPEFDLRVHIGQGLWGHHGDACLELGSSVAVSYRRVPLAAAAVPGGGAAGSVPVVARGSGVRLPGAVRDALARDLWWGFGPAEFDVSLTVPYQGRWKVVSCKAKVGDAAALQGGPCNVTVVGTVQQASTAAPQIALPGRAGILDVA</sequence>
<keyword evidence="1" id="KW-0812">Transmembrane</keyword>
<dbReference type="PANTHER" id="PTHR33994:SF25">
    <property type="entry name" value="OS02G0619200 PROTEIN"/>
    <property type="match status" value="1"/>
</dbReference>
<dbReference type="Gramene" id="TKW40374">
    <property type="protein sequence ID" value="TKW40374"/>
    <property type="gene ID" value="SEVIR_1G241700v2"/>
</dbReference>